<protein>
    <recommendedName>
        <fullName evidence="9">Coupling of ubiquitin conjugation to ER degradation protein 1</fullName>
    </recommendedName>
</protein>
<organism evidence="13 14">
    <name type="scientific">Cryptococcus deuterogattii Ram5</name>
    <dbReference type="NCBI Taxonomy" id="1296110"/>
    <lineage>
        <taxon>Eukaryota</taxon>
        <taxon>Fungi</taxon>
        <taxon>Dikarya</taxon>
        <taxon>Basidiomycota</taxon>
        <taxon>Agaricomycotina</taxon>
        <taxon>Tremellomycetes</taxon>
        <taxon>Tremellales</taxon>
        <taxon>Cryptococcaceae</taxon>
        <taxon>Cryptococcus</taxon>
        <taxon>Cryptococcus gattii species complex</taxon>
    </lineage>
</organism>
<keyword evidence="4" id="KW-0256">Endoplasmic reticulum</keyword>
<feature type="compositionally biased region" description="Basic and acidic residues" evidence="10">
    <location>
        <begin position="150"/>
        <end position="160"/>
    </location>
</feature>
<evidence type="ECO:0000256" key="4">
    <source>
        <dbReference type="ARBA" id="ARBA00022824"/>
    </source>
</evidence>
<gene>
    <name evidence="13" type="ORF">I313_04006</name>
</gene>
<dbReference type="EMBL" id="KN847904">
    <property type="protein sequence ID" value="KIR40085.1"/>
    <property type="molecule type" value="Genomic_DNA"/>
</dbReference>
<dbReference type="AlphaFoldDB" id="A0A0D0V591"/>
<evidence type="ECO:0000256" key="10">
    <source>
        <dbReference type="SAM" id="MobiDB-lite"/>
    </source>
</evidence>
<evidence type="ECO:0000256" key="1">
    <source>
        <dbReference type="ARBA" id="ARBA00004586"/>
    </source>
</evidence>
<dbReference type="InterPro" id="IPR003892">
    <property type="entry name" value="CUE"/>
</dbReference>
<evidence type="ECO:0000256" key="6">
    <source>
        <dbReference type="ARBA" id="ARBA00023136"/>
    </source>
</evidence>
<feature type="transmembrane region" description="Helical" evidence="11">
    <location>
        <begin position="6"/>
        <end position="22"/>
    </location>
</feature>
<evidence type="ECO:0000256" key="9">
    <source>
        <dbReference type="ARBA" id="ARBA00072899"/>
    </source>
</evidence>
<evidence type="ECO:0000256" key="5">
    <source>
        <dbReference type="ARBA" id="ARBA00022989"/>
    </source>
</evidence>
<keyword evidence="6 11" id="KW-0472">Membrane</keyword>
<feature type="compositionally biased region" description="Polar residues" evidence="10">
    <location>
        <begin position="97"/>
        <end position="132"/>
    </location>
</feature>
<comment type="similarity">
    <text evidence="8">Belongs to the CUE1 family.</text>
</comment>
<dbReference type="GO" id="GO:0043130">
    <property type="term" value="F:ubiquitin binding"/>
    <property type="evidence" value="ECO:0007669"/>
    <property type="project" value="InterPro"/>
</dbReference>
<dbReference type="OrthoDB" id="3824970at2759"/>
<evidence type="ECO:0000313" key="13">
    <source>
        <dbReference type="EMBL" id="KIR40085.1"/>
    </source>
</evidence>
<keyword evidence="5 11" id="KW-1133">Transmembrane helix</keyword>
<keyword evidence="3" id="KW-0833">Ubl conjugation pathway</keyword>
<reference evidence="13 14" key="1">
    <citation type="submission" date="2015-01" db="EMBL/GenBank/DDBJ databases">
        <title>The Genome Sequence of Cryptococcus gattii Ram5.</title>
        <authorList>
            <consortium name="The Broad Institute Genomics Platform"/>
            <person name="Cuomo C."/>
            <person name="Litvintseva A."/>
            <person name="Chen Y."/>
            <person name="Heitman J."/>
            <person name="Sun S."/>
            <person name="Springer D."/>
            <person name="Dromer F."/>
            <person name="Young S."/>
            <person name="Zeng Q."/>
            <person name="Gargeya S."/>
            <person name="Abouelleil A."/>
            <person name="Alvarado L."/>
            <person name="Chapman S.B."/>
            <person name="Gainer-Dewar J."/>
            <person name="Goldberg J."/>
            <person name="Griggs A."/>
            <person name="Gujja S."/>
            <person name="Hansen M."/>
            <person name="Howarth C."/>
            <person name="Imamovic A."/>
            <person name="Larimer J."/>
            <person name="Murphy C."/>
            <person name="Naylor J."/>
            <person name="Pearson M."/>
            <person name="Priest M."/>
            <person name="Roberts A."/>
            <person name="Saif S."/>
            <person name="Shea T."/>
            <person name="Sykes S."/>
            <person name="Wortman J."/>
            <person name="Nusbaum C."/>
            <person name="Birren B."/>
        </authorList>
    </citation>
    <scope>NUCLEOTIDE SEQUENCE [LARGE SCALE GENOMIC DNA]</scope>
    <source>
        <strain evidence="13 14">Ram5</strain>
    </source>
</reference>
<evidence type="ECO:0000256" key="8">
    <source>
        <dbReference type="ARBA" id="ARBA00061383"/>
    </source>
</evidence>
<feature type="domain" description="CUE" evidence="12">
    <location>
        <begin position="37"/>
        <end position="79"/>
    </location>
</feature>
<name>A0A0D0V591_9TREE</name>
<keyword evidence="14" id="KW-1185">Reference proteome</keyword>
<dbReference type="Proteomes" id="UP000053392">
    <property type="component" value="Unassembled WGS sequence"/>
</dbReference>
<comment type="subcellular location">
    <subcellularLocation>
        <location evidence="7">Endomembrane system</location>
        <topology evidence="7">Single-pass membrane protein</topology>
    </subcellularLocation>
    <subcellularLocation>
        <location evidence="1">Endoplasmic reticulum membrane</location>
    </subcellularLocation>
</comment>
<dbReference type="FunFam" id="1.10.8.10:FF:000050">
    <property type="entry name" value="Related to AMFR protein"/>
    <property type="match status" value="1"/>
</dbReference>
<accession>A0A0D0V591</accession>
<dbReference type="CDD" id="cd14424">
    <property type="entry name" value="CUE_Cue1p_like"/>
    <property type="match status" value="1"/>
</dbReference>
<evidence type="ECO:0000256" key="2">
    <source>
        <dbReference type="ARBA" id="ARBA00022692"/>
    </source>
</evidence>
<evidence type="ECO:0000256" key="3">
    <source>
        <dbReference type="ARBA" id="ARBA00022786"/>
    </source>
</evidence>
<dbReference type="Pfam" id="PF02845">
    <property type="entry name" value="CUE"/>
    <property type="match status" value="1"/>
</dbReference>
<evidence type="ECO:0000256" key="11">
    <source>
        <dbReference type="SAM" id="Phobius"/>
    </source>
</evidence>
<evidence type="ECO:0000256" key="7">
    <source>
        <dbReference type="ARBA" id="ARBA00037847"/>
    </source>
</evidence>
<proteinExistence type="inferred from homology"/>
<feature type="region of interest" description="Disordered" evidence="10">
    <location>
        <begin position="96"/>
        <end position="160"/>
    </location>
</feature>
<dbReference type="HOGENOM" id="CLU_083690_0_0_1"/>
<sequence length="189" mass="20936">MEDIIAIIILISAVYFFVKWLIGTKSGNALDGGIRGVTPSMVETVHSAFPHIPVPNIVYHLSRTRSAQATSEEILERGVLPPPPPAFSIPASLIPTVASQPAPTPSSNNTNTKSANPKTQSLIDRYNLSSRLPSHKGKEKAEGEPTLMDNKWEESKEKRELGLRERKERMILEARKRMLEKQAKEQATS</sequence>
<keyword evidence="2 11" id="KW-0812">Transmembrane</keyword>
<dbReference type="GO" id="GO:0005789">
    <property type="term" value="C:endoplasmic reticulum membrane"/>
    <property type="evidence" value="ECO:0007669"/>
    <property type="project" value="UniProtKB-SubCell"/>
</dbReference>
<evidence type="ECO:0000259" key="12">
    <source>
        <dbReference type="PROSITE" id="PS51140"/>
    </source>
</evidence>
<dbReference type="Gene3D" id="1.10.8.10">
    <property type="entry name" value="DNA helicase RuvA subunit, C-terminal domain"/>
    <property type="match status" value="1"/>
</dbReference>
<evidence type="ECO:0000313" key="14">
    <source>
        <dbReference type="Proteomes" id="UP000053392"/>
    </source>
</evidence>
<dbReference type="PROSITE" id="PS51140">
    <property type="entry name" value="CUE"/>
    <property type="match status" value="1"/>
</dbReference>